<gene>
    <name evidence="2" type="ORF">STRTUCAR8_08537</name>
</gene>
<evidence type="ECO:0000313" key="2">
    <source>
        <dbReference type="EMBL" id="ELP67628.1"/>
    </source>
</evidence>
<sequence>MPEPAPREPRRDDTAADAASLELMGRLPEQPSPQWSGLFLEPPPLPEPEE</sequence>
<dbReference type="Proteomes" id="UP000010931">
    <property type="component" value="Unassembled WGS sequence"/>
</dbReference>
<feature type="compositionally biased region" description="Pro residues" evidence="1">
    <location>
        <begin position="41"/>
        <end position="50"/>
    </location>
</feature>
<dbReference type="RefSeq" id="WP_006377154.1">
    <property type="nucleotide sequence ID" value="NZ_AEJB01000272.1"/>
</dbReference>
<dbReference type="EMBL" id="AEJB01000272">
    <property type="protein sequence ID" value="ELP67628.1"/>
    <property type="molecule type" value="Genomic_DNA"/>
</dbReference>
<dbReference type="AlphaFoldDB" id="L7F7S1"/>
<organism evidence="2 3">
    <name type="scientific">Streptomyces turgidiscabies (strain Car8)</name>
    <dbReference type="NCBI Taxonomy" id="698760"/>
    <lineage>
        <taxon>Bacteria</taxon>
        <taxon>Bacillati</taxon>
        <taxon>Actinomycetota</taxon>
        <taxon>Actinomycetes</taxon>
        <taxon>Kitasatosporales</taxon>
        <taxon>Streptomycetaceae</taxon>
        <taxon>Streptomyces</taxon>
    </lineage>
</organism>
<comment type="caution">
    <text evidence="2">The sequence shown here is derived from an EMBL/GenBank/DDBJ whole genome shotgun (WGS) entry which is preliminary data.</text>
</comment>
<proteinExistence type="predicted"/>
<feature type="region of interest" description="Disordered" evidence="1">
    <location>
        <begin position="27"/>
        <end position="50"/>
    </location>
</feature>
<evidence type="ECO:0000313" key="3">
    <source>
        <dbReference type="Proteomes" id="UP000010931"/>
    </source>
</evidence>
<protein>
    <submittedName>
        <fullName evidence="2">Uncharacterized protein</fullName>
    </submittedName>
</protein>
<dbReference type="PATRIC" id="fig|698760.3.peg.3551"/>
<reference evidence="2 3" key="1">
    <citation type="journal article" date="2011" name="Plasmid">
        <title>Streptomyces turgidiscabies Car8 contains a modular pathogenicity island that shares virulence genes with other actinobacterial plant pathogens.</title>
        <authorList>
            <person name="Huguet-Tapia J.C."/>
            <person name="Badger J.H."/>
            <person name="Loria R."/>
            <person name="Pettis G.S."/>
        </authorList>
    </citation>
    <scope>NUCLEOTIDE SEQUENCE [LARGE SCALE GENOMIC DNA]</scope>
    <source>
        <strain evidence="2 3">Car8</strain>
    </source>
</reference>
<name>L7F7S1_STRT8</name>
<keyword evidence="3" id="KW-1185">Reference proteome</keyword>
<accession>L7F7S1</accession>
<evidence type="ECO:0000256" key="1">
    <source>
        <dbReference type="SAM" id="MobiDB-lite"/>
    </source>
</evidence>